<dbReference type="Gene3D" id="1.20.1560.10">
    <property type="entry name" value="ABC transporter type 1, transmembrane domain"/>
    <property type="match status" value="1"/>
</dbReference>
<accession>A0A7C5R009</accession>
<dbReference type="GO" id="GO:0005886">
    <property type="term" value="C:plasma membrane"/>
    <property type="evidence" value="ECO:0007669"/>
    <property type="project" value="UniProtKB-SubCell"/>
</dbReference>
<dbReference type="InterPro" id="IPR011527">
    <property type="entry name" value="ABC1_TM_dom"/>
</dbReference>
<keyword evidence="2 6" id="KW-0812">Transmembrane</keyword>
<keyword evidence="3 6" id="KW-1133">Transmembrane helix</keyword>
<evidence type="ECO:0000259" key="7">
    <source>
        <dbReference type="PROSITE" id="PS50929"/>
    </source>
</evidence>
<dbReference type="Pfam" id="PF00664">
    <property type="entry name" value="ABC_membrane"/>
    <property type="match status" value="1"/>
</dbReference>
<sequence>MSNAPHSTSDIDRGSSSSFMQDMQRDKAHRKKSRSLKPLRKIWPYITRYPGLLALFLFFLVAASLSGLLLSFALKYVLDCGFDGAGNHAEICQRVSFAKPGHIGAYFLIFMGISLLGAVFGSARFYTISVLGQRVIADIRKTLYNHITALSPSFFERVRTGEVLSRLTTDTMLIETVVGSSMSIALRSIVSVVGALIIMFVVSWKLTLMVLMIG</sequence>
<dbReference type="InterPro" id="IPR039421">
    <property type="entry name" value="Type_1_exporter"/>
</dbReference>
<feature type="non-terminal residue" evidence="8">
    <location>
        <position position="214"/>
    </location>
</feature>
<feature type="transmembrane region" description="Helical" evidence="6">
    <location>
        <begin position="103"/>
        <end position="126"/>
    </location>
</feature>
<protein>
    <submittedName>
        <fullName evidence="8">ABC transporter</fullName>
    </submittedName>
</protein>
<gene>
    <name evidence="8" type="ORF">ENJ42_02200</name>
</gene>
<keyword evidence="4 6" id="KW-0472">Membrane</keyword>
<dbReference type="PANTHER" id="PTHR43394">
    <property type="entry name" value="ATP-DEPENDENT PERMEASE MDL1, MITOCHONDRIAL"/>
    <property type="match status" value="1"/>
</dbReference>
<evidence type="ECO:0000256" key="3">
    <source>
        <dbReference type="ARBA" id="ARBA00022989"/>
    </source>
</evidence>
<evidence type="ECO:0000256" key="6">
    <source>
        <dbReference type="SAM" id="Phobius"/>
    </source>
</evidence>
<feature type="region of interest" description="Disordered" evidence="5">
    <location>
        <begin position="1"/>
        <end position="33"/>
    </location>
</feature>
<dbReference type="EMBL" id="DRMJ01000107">
    <property type="protein sequence ID" value="HHL42403.1"/>
    <property type="molecule type" value="Genomic_DNA"/>
</dbReference>
<name>A0A7C5R009_9PROT</name>
<feature type="transmembrane region" description="Helical" evidence="6">
    <location>
        <begin position="189"/>
        <end position="213"/>
    </location>
</feature>
<reference evidence="8" key="1">
    <citation type="journal article" date="2020" name="mSystems">
        <title>Genome- and Community-Level Interaction Insights into Carbon Utilization and Element Cycling Functions of Hydrothermarchaeota in Hydrothermal Sediment.</title>
        <authorList>
            <person name="Zhou Z."/>
            <person name="Liu Y."/>
            <person name="Xu W."/>
            <person name="Pan J."/>
            <person name="Luo Z.H."/>
            <person name="Li M."/>
        </authorList>
    </citation>
    <scope>NUCLEOTIDE SEQUENCE [LARGE SCALE GENOMIC DNA]</scope>
    <source>
        <strain evidence="8">HyVt-485</strain>
    </source>
</reference>
<evidence type="ECO:0000256" key="2">
    <source>
        <dbReference type="ARBA" id="ARBA00022692"/>
    </source>
</evidence>
<evidence type="ECO:0000313" key="8">
    <source>
        <dbReference type="EMBL" id="HHL42403.1"/>
    </source>
</evidence>
<comment type="subcellular location">
    <subcellularLocation>
        <location evidence="1">Cell membrane</location>
        <topology evidence="1">Multi-pass membrane protein</topology>
    </subcellularLocation>
</comment>
<dbReference type="GO" id="GO:0015421">
    <property type="term" value="F:ABC-type oligopeptide transporter activity"/>
    <property type="evidence" value="ECO:0007669"/>
    <property type="project" value="TreeGrafter"/>
</dbReference>
<dbReference type="SUPFAM" id="SSF90123">
    <property type="entry name" value="ABC transporter transmembrane region"/>
    <property type="match status" value="1"/>
</dbReference>
<dbReference type="GO" id="GO:0005524">
    <property type="term" value="F:ATP binding"/>
    <property type="evidence" value="ECO:0007669"/>
    <property type="project" value="InterPro"/>
</dbReference>
<proteinExistence type="predicted"/>
<organism evidence="8">
    <name type="scientific">Hellea balneolensis</name>
    <dbReference type="NCBI Taxonomy" id="287478"/>
    <lineage>
        <taxon>Bacteria</taxon>
        <taxon>Pseudomonadati</taxon>
        <taxon>Pseudomonadota</taxon>
        <taxon>Alphaproteobacteria</taxon>
        <taxon>Maricaulales</taxon>
        <taxon>Robiginitomaculaceae</taxon>
        <taxon>Hellea</taxon>
    </lineage>
</organism>
<comment type="caution">
    <text evidence="8">The sequence shown here is derived from an EMBL/GenBank/DDBJ whole genome shotgun (WGS) entry which is preliminary data.</text>
</comment>
<dbReference type="InterPro" id="IPR036640">
    <property type="entry name" value="ABC1_TM_sf"/>
</dbReference>
<feature type="domain" description="ABC transmembrane type-1" evidence="7">
    <location>
        <begin position="54"/>
        <end position="214"/>
    </location>
</feature>
<evidence type="ECO:0000256" key="4">
    <source>
        <dbReference type="ARBA" id="ARBA00023136"/>
    </source>
</evidence>
<dbReference type="AlphaFoldDB" id="A0A7C5R009"/>
<feature type="transmembrane region" description="Helical" evidence="6">
    <location>
        <begin position="49"/>
        <end position="74"/>
    </location>
</feature>
<dbReference type="PROSITE" id="PS50929">
    <property type="entry name" value="ABC_TM1F"/>
    <property type="match status" value="1"/>
</dbReference>
<dbReference type="Proteomes" id="UP000885830">
    <property type="component" value="Unassembled WGS sequence"/>
</dbReference>
<evidence type="ECO:0000256" key="1">
    <source>
        <dbReference type="ARBA" id="ARBA00004651"/>
    </source>
</evidence>
<evidence type="ECO:0000256" key="5">
    <source>
        <dbReference type="SAM" id="MobiDB-lite"/>
    </source>
</evidence>
<dbReference type="PANTHER" id="PTHR43394:SF1">
    <property type="entry name" value="ATP-BINDING CASSETTE SUB-FAMILY B MEMBER 10, MITOCHONDRIAL"/>
    <property type="match status" value="1"/>
</dbReference>